<dbReference type="EMBL" id="CP126056">
    <property type="protein sequence ID" value="WHX10720.1"/>
    <property type="molecule type" value="Genomic_DNA"/>
</dbReference>
<reference evidence="14 15" key="3">
    <citation type="journal article" date="2019" name="Nat. Microbiol.">
        <title>Genomic variation and strain-specific functional adaptation in the human gut microbiome during early life.</title>
        <authorList>
            <person name="Vatanen T."/>
            <person name="Plichta D.R."/>
            <person name="Somani J."/>
            <person name="Munch P.C."/>
            <person name="Arthur T.D."/>
            <person name="Hall A.B."/>
            <person name="Rudolf S."/>
            <person name="Oakeley E.J."/>
            <person name="Ke X."/>
            <person name="Young R.A."/>
            <person name="Haiser H.J."/>
            <person name="Kolde R."/>
            <person name="Yassour M."/>
            <person name="Luopajarvi K."/>
            <person name="Siljander H."/>
            <person name="Virtanen S.M."/>
            <person name="Ilonen J."/>
            <person name="Uibo R."/>
            <person name="Tillmann V."/>
            <person name="Mokurov S."/>
            <person name="Dorshakova N."/>
            <person name="Porter J.A."/>
            <person name="McHardy A.C."/>
            <person name="Lahdesmaki H."/>
            <person name="Vlamakis H."/>
            <person name="Huttenhower C."/>
            <person name="Knip M."/>
            <person name="Xavier R.J."/>
        </authorList>
    </citation>
    <scope>NUCLEOTIDE SEQUENCE [LARGE SCALE GENOMIC DNA]</scope>
    <source>
        <strain evidence="10 14">RJX1047</strain>
        <strain evidence="11 15">RJX1052</strain>
    </source>
</reference>
<evidence type="ECO:0000313" key="1">
    <source>
        <dbReference type="EMBL" id="GKH80882.1"/>
    </source>
</evidence>
<reference evidence="8 20" key="4">
    <citation type="submission" date="2019-11" db="EMBL/GenBank/DDBJ databases">
        <title>Complete genome sequence of Bacteroides dorei DSM 17855.</title>
        <authorList>
            <person name="Russell J.T."/>
        </authorList>
    </citation>
    <scope>NUCLEOTIDE SEQUENCE [LARGE SCALE GENOMIC DNA]</scope>
    <source>
        <strain evidence="8 20">DSM 17855</strain>
    </source>
</reference>
<dbReference type="Proteomes" id="UP000347681">
    <property type="component" value="Unassembled WGS sequence"/>
</dbReference>
<name>A0A076IPN9_9BACT</name>
<reference evidence="6" key="5">
    <citation type="submission" date="2021-06" db="EMBL/GenBank/DDBJ databases">
        <title>Collection of gut derived symbiotic bacterial strains cultured from healthy donors.</title>
        <authorList>
            <person name="Lin H."/>
            <person name="Littmann E."/>
            <person name="Pamer E.G."/>
        </authorList>
    </citation>
    <scope>NUCLEOTIDE SEQUENCE</scope>
    <source>
        <strain evidence="6">MSK.5.10</strain>
    </source>
</reference>
<dbReference type="EMBL" id="VVZV01000031">
    <property type="protein sequence ID" value="KAA5315163.1"/>
    <property type="molecule type" value="Genomic_DNA"/>
</dbReference>
<reference evidence="7" key="8">
    <citation type="submission" date="2023-10" db="EMBL/GenBank/DDBJ databases">
        <title>Genome of Potential pathogenic bacteria in Crohn's disease.</title>
        <authorList>
            <person name="Rodriguez-Palacios A."/>
        </authorList>
    </citation>
    <scope>NUCLEOTIDE SEQUENCE</scope>
    <source>
        <strain evidence="7">CavFT-hAR62</strain>
    </source>
</reference>
<evidence type="ECO:0000313" key="3">
    <source>
        <dbReference type="EMBL" id="KAA5379182.1"/>
    </source>
</evidence>
<reference evidence="12" key="7">
    <citation type="journal article" date="2023" name="Nat. Commun.">
        <title>Identification of a novel Human Milk Oligosaccharides utilization cluster in the infant gut commensal Bacteroides dorei.</title>
        <authorList>
            <person name="Kijner S."/>
            <person name="Ennis D."/>
            <person name="Shmorak S."/>
            <person name="Florentin A."/>
            <person name="Yassour M."/>
        </authorList>
    </citation>
    <scope>NUCLEOTIDE SEQUENCE</scope>
    <source>
        <strain evidence="12">2</strain>
    </source>
</reference>
<evidence type="ECO:0000313" key="8">
    <source>
        <dbReference type="EMBL" id="QJR75198.1"/>
    </source>
</evidence>
<dbReference type="Proteomes" id="UP000777173">
    <property type="component" value="Unassembled WGS sequence"/>
</dbReference>
<evidence type="ECO:0000313" key="9">
    <source>
        <dbReference type="EMBL" id="RGV70126.1"/>
    </source>
</evidence>
<dbReference type="EMBL" id="BQOB01000001">
    <property type="protein sequence ID" value="GKH80882.1"/>
    <property type="molecule type" value="Genomic_DNA"/>
</dbReference>
<dbReference type="Proteomes" id="UP000500949">
    <property type="component" value="Chromosome"/>
</dbReference>
<evidence type="ECO:0000313" key="5">
    <source>
        <dbReference type="EMBL" id="KAA5402226.1"/>
    </source>
</evidence>
<evidence type="ECO:0000313" key="2">
    <source>
        <dbReference type="EMBL" id="KAA5315163.1"/>
    </source>
</evidence>
<dbReference type="Proteomes" id="UP001055104">
    <property type="component" value="Unassembled WGS sequence"/>
</dbReference>
<dbReference type="Proteomes" id="UP000294834">
    <property type="component" value="Unassembled WGS sequence"/>
</dbReference>
<dbReference type="AlphaFoldDB" id="A0A076IPN9"/>
<evidence type="ECO:0000313" key="14">
    <source>
        <dbReference type="Proteomes" id="UP000294527"/>
    </source>
</evidence>
<evidence type="ECO:0000313" key="6">
    <source>
        <dbReference type="EMBL" id="MBV3124152.1"/>
    </source>
</evidence>
<protein>
    <submittedName>
        <fullName evidence="3">Uncharacterized protein</fullName>
    </submittedName>
</protein>
<evidence type="ECO:0000313" key="20">
    <source>
        <dbReference type="Proteomes" id="UP000500949"/>
    </source>
</evidence>
<evidence type="ECO:0000313" key="12">
    <source>
        <dbReference type="EMBL" id="WHX10720.1"/>
    </source>
</evidence>
<evidence type="ECO:0000313" key="11">
    <source>
        <dbReference type="EMBL" id="TDB06216.1"/>
    </source>
</evidence>
<evidence type="ECO:0000313" key="17">
    <source>
        <dbReference type="Proteomes" id="UP000441162"/>
    </source>
</evidence>
<evidence type="ECO:0000313" key="10">
    <source>
        <dbReference type="EMBL" id="TDA72753.1"/>
    </source>
</evidence>
<dbReference type="EMBL" id="SLTU01000002">
    <property type="protein sequence ID" value="TDA72753.1"/>
    <property type="molecule type" value="Genomic_DNA"/>
</dbReference>
<dbReference type="Proteomes" id="UP001177934">
    <property type="component" value="Chromosome"/>
</dbReference>
<evidence type="ECO:0000313" key="7">
    <source>
        <dbReference type="EMBL" id="MDU0270415.1"/>
    </source>
</evidence>
<dbReference type="Proteomes" id="UP000481616">
    <property type="component" value="Unassembled WGS sequence"/>
</dbReference>
<dbReference type="RefSeq" id="WP_007834964.1">
    <property type="nucleotide sequence ID" value="NZ_BAABYF010000001.1"/>
</dbReference>
<dbReference type="EMBL" id="CP046176">
    <property type="protein sequence ID" value="QJR75198.1"/>
    <property type="molecule type" value="Genomic_DNA"/>
</dbReference>
<evidence type="ECO:0000313" key="19">
    <source>
        <dbReference type="Proteomes" id="UP000481700"/>
    </source>
</evidence>
<reference evidence="1" key="6">
    <citation type="submission" date="2022-01" db="EMBL/GenBank/DDBJ databases">
        <title>Novel bile acid biosynthetic pathways are enriched in the microbiome of centenarians.</title>
        <authorList>
            <person name="Sato Y."/>
            <person name="Atarashi K."/>
            <person name="Plichta R.D."/>
            <person name="Arai Y."/>
            <person name="Sasajima S."/>
            <person name="Kearney M.S."/>
            <person name="Suda W."/>
            <person name="Takeshita K."/>
            <person name="Sasaki T."/>
            <person name="Okamoto S."/>
            <person name="Skelly N.A."/>
            <person name="Okamura Y."/>
            <person name="Vlamakis H."/>
            <person name="Li Y."/>
            <person name="Tanoue T."/>
            <person name="Takei H."/>
            <person name="Nittono H."/>
            <person name="Narushima S."/>
            <person name="Irie J."/>
            <person name="Itoh H."/>
            <person name="Moriya K."/>
            <person name="Sugiura Y."/>
            <person name="Suematsu M."/>
            <person name="Moritoki N."/>
            <person name="Shibata S."/>
            <person name="Littman R.D."/>
            <person name="Fischbach A.M."/>
            <person name="Uwamino Y."/>
            <person name="Inoue T."/>
            <person name="Honda A."/>
            <person name="Hattori M."/>
            <person name="Murai T."/>
            <person name="Xavier J.R."/>
            <person name="Hirose N."/>
            <person name="Honda K."/>
        </authorList>
    </citation>
    <scope>NUCLEOTIDE SEQUENCE</scope>
    <source>
        <strain evidence="1">CE91-St7</strain>
    </source>
</reference>
<dbReference type="EMBL" id="QRZL01000030">
    <property type="protein sequence ID" value="RGV70126.1"/>
    <property type="molecule type" value="Genomic_DNA"/>
</dbReference>
<gene>
    <name evidence="1" type="ORF">CE91St7_17660</name>
    <name evidence="9" type="ORF">DWW04_20255</name>
    <name evidence="10" type="ORF">E1I98_15070</name>
    <name evidence="11" type="ORF">E1J06_01675</name>
    <name evidence="5" type="ORF">F2Y51_19475</name>
    <name evidence="4" type="ORF">F2Y58_10410</name>
    <name evidence="3" type="ORF">F2Y61_21540</name>
    <name evidence="2" type="ORF">F2Z07_20060</name>
    <name evidence="8" type="ORF">GKD17_01760</name>
    <name evidence="6" type="ORF">KSU80_13335</name>
    <name evidence="12" type="ORF">QNN11_04405</name>
    <name evidence="7" type="ORF">RVH45_11005</name>
</gene>
<dbReference type="Proteomes" id="UP000481700">
    <property type="component" value="Unassembled WGS sequence"/>
</dbReference>
<dbReference type="EMBL" id="SLTX01000001">
    <property type="protein sequence ID" value="TDB06216.1"/>
    <property type="molecule type" value="Genomic_DNA"/>
</dbReference>
<dbReference type="KEGG" id="bdo:EL88_02320"/>
<dbReference type="Proteomes" id="UP000441162">
    <property type="component" value="Unassembled WGS sequence"/>
</dbReference>
<dbReference type="EMBL" id="JAHOAX010000012">
    <property type="protein sequence ID" value="MBV3124152.1"/>
    <property type="molecule type" value="Genomic_DNA"/>
</dbReference>
<dbReference type="EMBL" id="JAWDEV010000010">
    <property type="protein sequence ID" value="MDU0270415.1"/>
    <property type="molecule type" value="Genomic_DNA"/>
</dbReference>
<dbReference type="Proteomes" id="UP000294527">
    <property type="component" value="Unassembled WGS sequence"/>
</dbReference>
<evidence type="ECO:0000313" key="16">
    <source>
        <dbReference type="Proteomes" id="UP000347681"/>
    </source>
</evidence>
<evidence type="ECO:0000313" key="15">
    <source>
        <dbReference type="Proteomes" id="UP000294834"/>
    </source>
</evidence>
<sequence>MNDKQSQNRFLAFGGETVFKLNPASYTQEKMWGRYMESLRKNLSAYTLDDAPEDVRELYKDEFIQLYASSIRCFFNMHQIGIYIGKE</sequence>
<organism evidence="3 16">
    <name type="scientific">Phocaeicola dorei</name>
    <dbReference type="NCBI Taxonomy" id="357276"/>
    <lineage>
        <taxon>Bacteria</taxon>
        <taxon>Pseudomonadati</taxon>
        <taxon>Bacteroidota</taxon>
        <taxon>Bacteroidia</taxon>
        <taxon>Bacteroidales</taxon>
        <taxon>Bacteroidaceae</taxon>
        <taxon>Phocaeicola</taxon>
    </lineage>
</organism>
<evidence type="ECO:0000313" key="18">
    <source>
        <dbReference type="Proteomes" id="UP000481616"/>
    </source>
</evidence>
<dbReference type="EMBL" id="VVZA01000024">
    <property type="protein sequence ID" value="KAA5402226.1"/>
    <property type="molecule type" value="Genomic_DNA"/>
</dbReference>
<reference evidence="16 17" key="2">
    <citation type="journal article" date="2019" name="Nat. Med.">
        <title>A library of human gut bacterial isolates paired with longitudinal multiomics data enables mechanistic microbiome research.</title>
        <authorList>
            <person name="Poyet M."/>
            <person name="Groussin M."/>
            <person name="Gibbons S.M."/>
            <person name="Avila-Pacheco J."/>
            <person name="Jiang X."/>
            <person name="Kearney S.M."/>
            <person name="Perrotta A.R."/>
            <person name="Berdy B."/>
            <person name="Zhao S."/>
            <person name="Lieberman T.D."/>
            <person name="Swanson P.K."/>
            <person name="Smith M."/>
            <person name="Roesemann S."/>
            <person name="Alexander J.E."/>
            <person name="Rich S.A."/>
            <person name="Livny J."/>
            <person name="Vlamakis H."/>
            <person name="Clish C."/>
            <person name="Bullock K."/>
            <person name="Deik A."/>
            <person name="Scott J."/>
            <person name="Pierce K.A."/>
            <person name="Xavier R.J."/>
            <person name="Alm E.J."/>
        </authorList>
    </citation>
    <scope>NUCLEOTIDE SEQUENCE [LARGE SCALE GENOMIC DNA]</scope>
    <source>
        <strain evidence="4 18">BIOML-A1</strain>
        <strain evidence="2 19">BIOML-A25</strain>
        <strain evidence="5 17">BIOML-A4</strain>
        <strain evidence="3 16">BIOML-A5</strain>
    </source>
</reference>
<dbReference type="Proteomes" id="UP001181086">
    <property type="component" value="Unassembled WGS sequence"/>
</dbReference>
<evidence type="ECO:0000313" key="13">
    <source>
        <dbReference type="Proteomes" id="UP000283678"/>
    </source>
</evidence>
<dbReference type="Proteomes" id="UP000283678">
    <property type="component" value="Unassembled WGS sequence"/>
</dbReference>
<dbReference type="EMBL" id="VVYY01000008">
    <property type="protein sequence ID" value="KAA5397952.1"/>
    <property type="molecule type" value="Genomic_DNA"/>
</dbReference>
<reference evidence="9 13" key="1">
    <citation type="submission" date="2018-08" db="EMBL/GenBank/DDBJ databases">
        <title>A genome reference for cultivated species of the human gut microbiota.</title>
        <authorList>
            <person name="Zou Y."/>
            <person name="Xue W."/>
            <person name="Luo G."/>
        </authorList>
    </citation>
    <scope>NUCLEOTIDE SEQUENCE [LARGE SCALE GENOMIC DNA]</scope>
    <source>
        <strain evidence="9 13">AF14-1AC</strain>
    </source>
</reference>
<proteinExistence type="predicted"/>
<dbReference type="GeneID" id="93445399"/>
<dbReference type="KEGG" id="bdh:GV66_08020"/>
<evidence type="ECO:0000313" key="4">
    <source>
        <dbReference type="EMBL" id="KAA5397952.1"/>
    </source>
</evidence>
<accession>A0A076IPN9</accession>
<dbReference type="EMBL" id="VVZB01000023">
    <property type="protein sequence ID" value="KAA5379182.1"/>
    <property type="molecule type" value="Genomic_DNA"/>
</dbReference>